<dbReference type="Pfam" id="PF03572">
    <property type="entry name" value="Peptidase_S41"/>
    <property type="match status" value="1"/>
</dbReference>
<dbReference type="PANTHER" id="PTHR11261:SF3">
    <property type="entry name" value="RETINOL-BINDING PROTEIN 3"/>
    <property type="match status" value="1"/>
</dbReference>
<dbReference type="Gene3D" id="3.90.226.10">
    <property type="entry name" value="2-enoyl-CoA Hydratase, Chain A, domain 1"/>
    <property type="match status" value="1"/>
</dbReference>
<dbReference type="Proteomes" id="UP000060787">
    <property type="component" value="Chromosome"/>
</dbReference>
<accession>A0A0S2FCP6</accession>
<dbReference type="InterPro" id="IPR005151">
    <property type="entry name" value="Tail-specific_protease"/>
</dbReference>
<gene>
    <name evidence="4" type="ORF">LA76x_3085</name>
</gene>
<protein>
    <submittedName>
        <fullName evidence="4">Peptidase S41 family protein</fullName>
    </submittedName>
</protein>
<dbReference type="GO" id="GO:0008236">
    <property type="term" value="F:serine-type peptidase activity"/>
    <property type="evidence" value="ECO:0007669"/>
    <property type="project" value="InterPro"/>
</dbReference>
<keyword evidence="2" id="KW-0732">Signal</keyword>
<evidence type="ECO:0000313" key="4">
    <source>
        <dbReference type="EMBL" id="ALN81213.1"/>
    </source>
</evidence>
<dbReference type="STRING" id="84531.LA76x_3085"/>
<feature type="compositionally biased region" description="Low complexity" evidence="1">
    <location>
        <begin position="104"/>
        <end position="121"/>
    </location>
</feature>
<feature type="signal peptide" evidence="2">
    <location>
        <begin position="1"/>
        <end position="26"/>
    </location>
</feature>
<dbReference type="InterPro" id="IPR029045">
    <property type="entry name" value="ClpP/crotonase-like_dom_sf"/>
</dbReference>
<evidence type="ECO:0000313" key="5">
    <source>
        <dbReference type="Proteomes" id="UP000060787"/>
    </source>
</evidence>
<dbReference type="EMBL" id="CP011129">
    <property type="protein sequence ID" value="ALN81213.1"/>
    <property type="molecule type" value="Genomic_DNA"/>
</dbReference>
<evidence type="ECO:0000256" key="1">
    <source>
        <dbReference type="SAM" id="MobiDB-lite"/>
    </source>
</evidence>
<dbReference type="CDD" id="cd07563">
    <property type="entry name" value="Peptidase_S41_IRBP"/>
    <property type="match status" value="1"/>
</dbReference>
<dbReference type="AlphaFoldDB" id="A0A0S2FCP6"/>
<dbReference type="GO" id="GO:0006508">
    <property type="term" value="P:proteolysis"/>
    <property type="evidence" value="ECO:0007669"/>
    <property type="project" value="InterPro"/>
</dbReference>
<feature type="chain" id="PRO_5006596945" evidence="2">
    <location>
        <begin position="27"/>
        <end position="468"/>
    </location>
</feature>
<dbReference type="PANTHER" id="PTHR11261">
    <property type="entry name" value="INTERPHOTORECEPTOR RETINOID-BINDING PROTEIN"/>
    <property type="match status" value="1"/>
</dbReference>
<reference evidence="4 5" key="1">
    <citation type="journal article" date="2015" name="BMC Genomics">
        <title>Comparative genomics and metabolic profiling of the genus Lysobacter.</title>
        <authorList>
            <person name="de Bruijn I."/>
            <person name="Cheng X."/>
            <person name="de Jager V."/>
            <person name="Exposito R.G."/>
            <person name="Watrous J."/>
            <person name="Patel N."/>
            <person name="Postma J."/>
            <person name="Dorrestein P.C."/>
            <person name="Kobayashi D."/>
            <person name="Raaijmakers J.M."/>
        </authorList>
    </citation>
    <scope>NUCLEOTIDE SEQUENCE [LARGE SCALE GENOMIC DNA]</scope>
    <source>
        <strain evidence="4 5">76</strain>
    </source>
</reference>
<sequence length="468" mass="50108">MRTAQRLIHCLFAPLLLLCVPGTVHAAAATPRDSVADVARSIQDHYYDVDRAAKIGEDLRKAATAGEFDRYTDPRDLATALTERIKSHDGHFRVNWLAPEQRAADPGGPAQAVGAGPRLTPGGAGAGPGAGPRVRVRGRPGPNVAQPVDFGRRRNYGVHRVEVLPGNLGYLDLKEFADFRFGEPRAPARVALESALQLLASTDALIIDLRDNGGGSPVSVGYLVSAFTPKGADIYSSFHWRDGDSLGSTSEAPQDWYPTPRLDVPLYLLTSARTASAAEALVYTLKNVGRAVVIGETSAGAANPGAEIDAGNGFSVFVATGSPTSPITHRNWEGSGIAPDVAVPQREALRTAQALALDSLLKKGLSGGDAIDARWALDAVRAESASAPALAHAEYTGQYDRMRIEEDAGHLYLRNGKRPQQPLAALQRDLFYLVDDPSVRVRFERDGDGRVAALETLRPDGSSNRYRR</sequence>
<name>A0A0S2FCP6_LYSAN</name>
<feature type="domain" description="Tail specific protease" evidence="3">
    <location>
        <begin position="145"/>
        <end position="344"/>
    </location>
</feature>
<organism evidence="4 5">
    <name type="scientific">Lysobacter antibioticus</name>
    <dbReference type="NCBI Taxonomy" id="84531"/>
    <lineage>
        <taxon>Bacteria</taxon>
        <taxon>Pseudomonadati</taxon>
        <taxon>Pseudomonadota</taxon>
        <taxon>Gammaproteobacteria</taxon>
        <taxon>Lysobacterales</taxon>
        <taxon>Lysobacteraceae</taxon>
        <taxon>Lysobacter</taxon>
    </lineage>
</organism>
<evidence type="ECO:0000259" key="3">
    <source>
        <dbReference type="SMART" id="SM00245"/>
    </source>
</evidence>
<dbReference type="RefSeq" id="WP_057918320.1">
    <property type="nucleotide sequence ID" value="NZ_CP011129.1"/>
</dbReference>
<dbReference type="SMART" id="SM00245">
    <property type="entry name" value="TSPc"/>
    <property type="match status" value="1"/>
</dbReference>
<proteinExistence type="predicted"/>
<feature type="region of interest" description="Disordered" evidence="1">
    <location>
        <begin position="103"/>
        <end position="148"/>
    </location>
</feature>
<dbReference type="KEGG" id="lab:LA76x_3085"/>
<dbReference type="eggNOG" id="COG0793">
    <property type="taxonomic scope" value="Bacteria"/>
</dbReference>
<evidence type="ECO:0000256" key="2">
    <source>
        <dbReference type="SAM" id="SignalP"/>
    </source>
</evidence>
<keyword evidence="5" id="KW-1185">Reference proteome</keyword>
<dbReference type="PATRIC" id="fig|84531.8.peg.3093"/>
<dbReference type="SUPFAM" id="SSF52096">
    <property type="entry name" value="ClpP/crotonase"/>
    <property type="match status" value="1"/>
</dbReference>